<dbReference type="EMBL" id="JAYGHX010000003">
    <property type="protein sequence ID" value="MEA5390982.1"/>
    <property type="molecule type" value="Genomic_DNA"/>
</dbReference>
<evidence type="ECO:0000256" key="1">
    <source>
        <dbReference type="SAM" id="SignalP"/>
    </source>
</evidence>
<dbReference type="InterPro" id="IPR051922">
    <property type="entry name" value="Bact_Sporulation_Assoc"/>
</dbReference>
<dbReference type="InterPro" id="IPR013693">
    <property type="entry name" value="SpoIID/LytB_N"/>
</dbReference>
<evidence type="ECO:0000259" key="2">
    <source>
        <dbReference type="Pfam" id="PF08486"/>
    </source>
</evidence>
<keyword evidence="1" id="KW-0732">Signal</keyword>
<proteinExistence type="predicted"/>
<sequence>MSRCRSRTLVTLLRFGWRAGLSLALLPAAVAAPVPTEARAPAPVVRVLLREAPTLELEAGSTVLRLGDASGRTLVELAPGARLQLVRSGPALEARLEGPTGSPRRLALPSGQAWIDPAPGRGNGGEAVLTLQQRRYRGRLLVRSEGDRLQAINLIDVESYLPSVVGSEMPASWPLAALRAQAVAARTYALRQRRPAEPFDLKATVASQVYKGVEAETDSTREAVRSTRSQVLVHGSSLINAVFHSSSGGLTENSGEIWRQQLPYLVSVPDFDQASPVHVWQLRVEPDKLARAFREIDGAFRIEVLSTTSSGRIRQARVTGPRGSLLLSGAELRQRLGLRSTLARFDFEASPQAVPFPPPLPSLEGVFTPEGIRSLASGLVQAPWRTPRPPAAPTLLVSGRGYGHGVGMSQWGAYALALRGEDYRQILQHYYQGARIQPYSSL</sequence>
<dbReference type="PANTHER" id="PTHR30032">
    <property type="entry name" value="N-ACETYLMURAMOYL-L-ALANINE AMIDASE-RELATED"/>
    <property type="match status" value="1"/>
</dbReference>
<reference evidence="3 4" key="1">
    <citation type="submission" date="2023-12" db="EMBL/GenBank/DDBJ databases">
        <title>Baltic Sea Cyanobacteria.</title>
        <authorList>
            <person name="Delbaje E."/>
            <person name="Fewer D.P."/>
            <person name="Shishido T.K."/>
        </authorList>
    </citation>
    <scope>NUCLEOTIDE SEQUENCE [LARGE SCALE GENOMIC DNA]</scope>
    <source>
        <strain evidence="3 4">UHCC 0139</strain>
    </source>
</reference>
<comment type="caution">
    <text evidence="3">The sequence shown here is derived from an EMBL/GenBank/DDBJ whole genome shotgun (WGS) entry which is preliminary data.</text>
</comment>
<keyword evidence="4" id="KW-1185">Reference proteome</keyword>
<organism evidence="3 4">
    <name type="scientific">Cyanobium gracile UHCC 0139</name>
    <dbReference type="NCBI Taxonomy" id="3110308"/>
    <lineage>
        <taxon>Bacteria</taxon>
        <taxon>Bacillati</taxon>
        <taxon>Cyanobacteriota</taxon>
        <taxon>Cyanophyceae</taxon>
        <taxon>Synechococcales</taxon>
        <taxon>Prochlorococcaceae</taxon>
        <taxon>Cyanobium</taxon>
    </lineage>
</organism>
<gene>
    <name evidence="3" type="ORF">VB738_06870</name>
</gene>
<feature type="signal peptide" evidence="1">
    <location>
        <begin position="1"/>
        <end position="31"/>
    </location>
</feature>
<evidence type="ECO:0000313" key="3">
    <source>
        <dbReference type="EMBL" id="MEA5390982.1"/>
    </source>
</evidence>
<feature type="domain" description="Sporulation stage II protein D amidase enhancer LytB N-terminal" evidence="2">
    <location>
        <begin position="147"/>
        <end position="234"/>
    </location>
</feature>
<protein>
    <submittedName>
        <fullName evidence="3">SpoIID/LytB domain-containing protein</fullName>
    </submittedName>
</protein>
<dbReference type="NCBIfam" id="TIGR02669">
    <property type="entry name" value="SpoIID_LytB"/>
    <property type="match status" value="1"/>
</dbReference>
<dbReference type="InterPro" id="IPR013486">
    <property type="entry name" value="SpoIID/LytB"/>
</dbReference>
<accession>A0ABU5RT69</accession>
<dbReference type="Pfam" id="PF08486">
    <property type="entry name" value="SpoIID"/>
    <property type="match status" value="1"/>
</dbReference>
<name>A0ABU5RT69_9CYAN</name>
<dbReference type="PANTHER" id="PTHR30032:SF4">
    <property type="entry name" value="AMIDASE ENHANCER"/>
    <property type="match status" value="1"/>
</dbReference>
<evidence type="ECO:0000313" key="4">
    <source>
        <dbReference type="Proteomes" id="UP001304461"/>
    </source>
</evidence>
<dbReference type="Proteomes" id="UP001304461">
    <property type="component" value="Unassembled WGS sequence"/>
</dbReference>
<feature type="chain" id="PRO_5047455857" evidence="1">
    <location>
        <begin position="32"/>
        <end position="442"/>
    </location>
</feature>